<accession>A0ABV9DPN6</accession>
<dbReference type="RefSeq" id="WP_378571612.1">
    <property type="nucleotide sequence ID" value="NZ_JBHSFQ010000002.1"/>
</dbReference>
<dbReference type="PANTHER" id="PTHR11748">
    <property type="entry name" value="D-LACTATE DEHYDROGENASE"/>
    <property type="match status" value="1"/>
</dbReference>
<evidence type="ECO:0000313" key="5">
    <source>
        <dbReference type="Proteomes" id="UP001595923"/>
    </source>
</evidence>
<evidence type="ECO:0000259" key="3">
    <source>
        <dbReference type="PROSITE" id="PS51387"/>
    </source>
</evidence>
<dbReference type="InterPro" id="IPR016166">
    <property type="entry name" value="FAD-bd_PCMH"/>
</dbReference>
<sequence>MAELGAGGTRVRAGTAGDAVGGRVPRFVAAPRDLPGASALMAAAARHGLASVARGNGTKAGWGSPPLRCDLVVDTTSLSRIEHASGDLVAEAGAGTPVAELEEALASAGQRLSVDPVIAGSTVGGLVATGLSGPRRILHGPIRDLIIGMTVVRADGVAAASGGRVVKNVAGYALGRLHTGALGTLGLITSVTFRLHPLPPAVRVVSGTTRDPGTLAAWRRAVAASATVPAAVELDWPADGPLRLHVLLEGAAGGIGARAAEVARLLGDGATAPDPPADWGAAPGDPADTLLMIAVPPDEAVAAASALRSAAHGAGLPVSVRGSAAAGSLLASLPADAPPEAAARTIGAARAAITGGSAGAPGGALTVRRAAPALLERGGADLWGDVPGLALMRAVKDRFDPDRLLSPGRFAGGI</sequence>
<evidence type="ECO:0000313" key="4">
    <source>
        <dbReference type="EMBL" id="MFC4560836.1"/>
    </source>
</evidence>
<name>A0ABV9DPN6_9ACTN</name>
<evidence type="ECO:0000256" key="2">
    <source>
        <dbReference type="ARBA" id="ARBA00022827"/>
    </source>
</evidence>
<keyword evidence="2" id="KW-0274">FAD</keyword>
<dbReference type="PROSITE" id="PS51387">
    <property type="entry name" value="FAD_PCMH"/>
    <property type="match status" value="1"/>
</dbReference>
<organism evidence="4 5">
    <name type="scientific">Nocardiopsis mangrovi</name>
    <dbReference type="NCBI Taxonomy" id="1179818"/>
    <lineage>
        <taxon>Bacteria</taxon>
        <taxon>Bacillati</taxon>
        <taxon>Actinomycetota</taxon>
        <taxon>Actinomycetes</taxon>
        <taxon>Streptosporangiales</taxon>
        <taxon>Nocardiopsidaceae</taxon>
        <taxon>Nocardiopsis</taxon>
    </lineage>
</organism>
<dbReference type="EMBL" id="JBHSFQ010000002">
    <property type="protein sequence ID" value="MFC4560836.1"/>
    <property type="molecule type" value="Genomic_DNA"/>
</dbReference>
<keyword evidence="5" id="KW-1185">Reference proteome</keyword>
<evidence type="ECO:0000256" key="1">
    <source>
        <dbReference type="ARBA" id="ARBA00022630"/>
    </source>
</evidence>
<dbReference type="Gene3D" id="3.30.465.10">
    <property type="match status" value="1"/>
</dbReference>
<dbReference type="PANTHER" id="PTHR11748:SF103">
    <property type="entry name" value="GLYCOLATE OXIDASE SUBUNIT GLCE"/>
    <property type="match status" value="1"/>
</dbReference>
<dbReference type="InterPro" id="IPR036318">
    <property type="entry name" value="FAD-bd_PCMH-like_sf"/>
</dbReference>
<feature type="domain" description="FAD-binding PCMH-type" evidence="3">
    <location>
        <begin position="20"/>
        <end position="198"/>
    </location>
</feature>
<proteinExistence type="predicted"/>
<dbReference type="SUPFAM" id="SSF56176">
    <property type="entry name" value="FAD-binding/transporter-associated domain-like"/>
    <property type="match status" value="1"/>
</dbReference>
<gene>
    <name evidence="4" type="ORF">ACFO4E_03075</name>
</gene>
<keyword evidence="1" id="KW-0285">Flavoprotein</keyword>
<comment type="caution">
    <text evidence="4">The sequence shown here is derived from an EMBL/GenBank/DDBJ whole genome shotgun (WGS) entry which is preliminary data.</text>
</comment>
<dbReference type="InterPro" id="IPR016164">
    <property type="entry name" value="FAD-linked_Oxase-like_C"/>
</dbReference>
<reference evidence="5" key="1">
    <citation type="journal article" date="2019" name="Int. J. Syst. Evol. Microbiol.">
        <title>The Global Catalogue of Microorganisms (GCM) 10K type strain sequencing project: providing services to taxonomists for standard genome sequencing and annotation.</title>
        <authorList>
            <consortium name="The Broad Institute Genomics Platform"/>
            <consortium name="The Broad Institute Genome Sequencing Center for Infectious Disease"/>
            <person name="Wu L."/>
            <person name="Ma J."/>
        </authorList>
    </citation>
    <scope>NUCLEOTIDE SEQUENCE [LARGE SCALE GENOMIC DNA]</scope>
    <source>
        <strain evidence="5">XZYJ18</strain>
    </source>
</reference>
<dbReference type="Pfam" id="PF01565">
    <property type="entry name" value="FAD_binding_4"/>
    <property type="match status" value="1"/>
</dbReference>
<dbReference type="Proteomes" id="UP001595923">
    <property type="component" value="Unassembled WGS sequence"/>
</dbReference>
<dbReference type="InterPro" id="IPR016169">
    <property type="entry name" value="FAD-bd_PCMH_sub2"/>
</dbReference>
<protein>
    <submittedName>
        <fullName evidence="4">FAD-binding oxidoreductase</fullName>
    </submittedName>
</protein>
<dbReference type="SUPFAM" id="SSF55103">
    <property type="entry name" value="FAD-linked oxidases, C-terminal domain"/>
    <property type="match status" value="1"/>
</dbReference>
<dbReference type="InterPro" id="IPR006094">
    <property type="entry name" value="Oxid_FAD_bind_N"/>
</dbReference>